<dbReference type="Proteomes" id="UP000284605">
    <property type="component" value="Unassembled WGS sequence"/>
</dbReference>
<organism evidence="2 3">
    <name type="scientific">Oleomonas cavernae</name>
    <dbReference type="NCBI Taxonomy" id="2320859"/>
    <lineage>
        <taxon>Bacteria</taxon>
        <taxon>Pseudomonadati</taxon>
        <taxon>Pseudomonadota</taxon>
        <taxon>Alphaproteobacteria</taxon>
        <taxon>Acetobacterales</taxon>
        <taxon>Acetobacteraceae</taxon>
        <taxon>Oleomonas</taxon>
    </lineage>
</organism>
<protein>
    <submittedName>
        <fullName evidence="2">2-hydroxychromene-2-carboxylate isomerase</fullName>
    </submittedName>
</protein>
<dbReference type="PANTHER" id="PTHR42943">
    <property type="entry name" value="GLUTATHIONE S-TRANSFERASE KAPPA"/>
    <property type="match status" value="1"/>
</dbReference>
<keyword evidence="2" id="KW-0413">Isomerase</keyword>
<feature type="domain" description="DSBA-like thioredoxin" evidence="1">
    <location>
        <begin position="238"/>
        <end position="421"/>
    </location>
</feature>
<keyword evidence="3" id="KW-1185">Reference proteome</keyword>
<dbReference type="GO" id="GO:0016491">
    <property type="term" value="F:oxidoreductase activity"/>
    <property type="evidence" value="ECO:0007669"/>
    <property type="project" value="InterPro"/>
</dbReference>
<dbReference type="SUPFAM" id="SSF52833">
    <property type="entry name" value="Thioredoxin-like"/>
    <property type="match status" value="2"/>
</dbReference>
<name>A0A418WD45_9PROT</name>
<dbReference type="EMBL" id="QYUK01000011">
    <property type="protein sequence ID" value="RJF87920.1"/>
    <property type="molecule type" value="Genomic_DNA"/>
</dbReference>
<dbReference type="InterPro" id="IPR036249">
    <property type="entry name" value="Thioredoxin-like_sf"/>
</dbReference>
<dbReference type="PANTHER" id="PTHR42943:SF2">
    <property type="entry name" value="GLUTATHIONE S-TRANSFERASE KAPPA 1"/>
    <property type="match status" value="1"/>
</dbReference>
<evidence type="ECO:0000259" key="1">
    <source>
        <dbReference type="Pfam" id="PF01323"/>
    </source>
</evidence>
<reference evidence="2 3" key="1">
    <citation type="submission" date="2018-09" db="EMBL/GenBank/DDBJ databases">
        <authorList>
            <person name="Zhu H."/>
        </authorList>
    </citation>
    <scope>NUCLEOTIDE SEQUENCE [LARGE SCALE GENOMIC DNA]</scope>
    <source>
        <strain evidence="2 3">K1W22B-8</strain>
    </source>
</reference>
<sequence length="430" mass="46581">MSLRSVIAPVVSTLITSERLRARRAGRAEKLRARRGRPHEIHYFHQVEDPYSLLAAGALPALAARAGVEIVPHLVPPPPDWAAPERRMLETFARRDAADLAGHLGLAGQDFGRPPAPAQAHEAAGKLAAAIAEGRFVADAAAITAATWGGAAVAAPAADPTESLRAGDALRQELGHYLGATFHYAGEWYWGLDRLHYLESRLDGLDARRRDGGPSPQFPRTRLRLMPELAGRLAGRPLELFFSFRSPYSYIVLPRVYALAAHYGAELRLRFVLPMVTRGLPVPAAKRLYIVRDTKREAVSEGLPFGRIVDPLGKAVERGLAILHHAVGQGPGAGQDFALSFLSGVFADGIDAASDKGLRQIVERAGLDWAVARPAMASDAWRGTAEVNRQAMIDLGLWGVPSLRFGEVSTWGQDRLWRIEAAMIDAAANL</sequence>
<proteinExistence type="predicted"/>
<dbReference type="InterPro" id="IPR001853">
    <property type="entry name" value="DSBA-like_thioredoxin_dom"/>
</dbReference>
<accession>A0A418WD45</accession>
<dbReference type="Pfam" id="PF01323">
    <property type="entry name" value="DSBA"/>
    <property type="match status" value="1"/>
</dbReference>
<comment type="caution">
    <text evidence="2">The sequence shown here is derived from an EMBL/GenBank/DDBJ whole genome shotgun (WGS) entry which is preliminary data.</text>
</comment>
<evidence type="ECO:0000313" key="3">
    <source>
        <dbReference type="Proteomes" id="UP000284605"/>
    </source>
</evidence>
<dbReference type="InterPro" id="IPR051924">
    <property type="entry name" value="GST_Kappa/NadH"/>
</dbReference>
<evidence type="ECO:0000313" key="2">
    <source>
        <dbReference type="EMBL" id="RJF87920.1"/>
    </source>
</evidence>
<dbReference type="GO" id="GO:0016853">
    <property type="term" value="F:isomerase activity"/>
    <property type="evidence" value="ECO:0007669"/>
    <property type="project" value="UniProtKB-KW"/>
</dbReference>
<gene>
    <name evidence="2" type="ORF">D3874_13560</name>
</gene>
<dbReference type="OrthoDB" id="5244108at2"/>
<dbReference type="AlphaFoldDB" id="A0A418WD45"/>
<dbReference type="Gene3D" id="3.40.30.10">
    <property type="entry name" value="Glutaredoxin"/>
    <property type="match status" value="1"/>
</dbReference>
<dbReference type="RefSeq" id="WP_119778556.1">
    <property type="nucleotide sequence ID" value="NZ_QYUK01000011.1"/>
</dbReference>